<evidence type="ECO:0000313" key="2">
    <source>
        <dbReference type="EMBL" id="MFI2228796.1"/>
    </source>
</evidence>
<keyword evidence="3" id="KW-1185">Reference proteome</keyword>
<gene>
    <name evidence="2" type="ORF">ACH49Z_02970</name>
</gene>
<sequence length="30" mass="3388">MYRQGNSPGAPALSSVRCPRCRWSSPNPRR</sequence>
<proteinExistence type="predicted"/>
<comment type="caution">
    <text evidence="2">The sequence shown here is derived from an EMBL/GenBank/DDBJ whole genome shotgun (WGS) entry which is preliminary data.</text>
</comment>
<protein>
    <submittedName>
        <fullName evidence="2">Uncharacterized protein</fullName>
    </submittedName>
</protein>
<dbReference type="RefSeq" id="WP_397062073.1">
    <property type="nucleotide sequence ID" value="NZ_JBIRYL010000001.1"/>
</dbReference>
<dbReference type="Proteomes" id="UP001611494">
    <property type="component" value="Unassembled WGS sequence"/>
</dbReference>
<name>A0ABW7VTZ4_9NOCA</name>
<evidence type="ECO:0000313" key="3">
    <source>
        <dbReference type="Proteomes" id="UP001611494"/>
    </source>
</evidence>
<dbReference type="EMBL" id="JBIRYL010000001">
    <property type="protein sequence ID" value="MFI2228796.1"/>
    <property type="molecule type" value="Genomic_DNA"/>
</dbReference>
<reference evidence="2 3" key="1">
    <citation type="submission" date="2024-10" db="EMBL/GenBank/DDBJ databases">
        <title>The Natural Products Discovery Center: Release of the First 8490 Sequenced Strains for Exploring Actinobacteria Biosynthetic Diversity.</title>
        <authorList>
            <person name="Kalkreuter E."/>
            <person name="Kautsar S.A."/>
            <person name="Yang D."/>
            <person name="Bader C.D."/>
            <person name="Teijaro C.N."/>
            <person name="Fluegel L."/>
            <person name="Davis C.M."/>
            <person name="Simpson J.R."/>
            <person name="Lauterbach L."/>
            <person name="Steele A.D."/>
            <person name="Gui C."/>
            <person name="Meng S."/>
            <person name="Li G."/>
            <person name="Viehrig K."/>
            <person name="Ye F."/>
            <person name="Su P."/>
            <person name="Kiefer A.F."/>
            <person name="Nichols A."/>
            <person name="Cepeda A.J."/>
            <person name="Yan W."/>
            <person name="Fan B."/>
            <person name="Jiang Y."/>
            <person name="Adhikari A."/>
            <person name="Zheng C.-J."/>
            <person name="Schuster L."/>
            <person name="Cowan T.M."/>
            <person name="Smanski M.J."/>
            <person name="Chevrette M.G."/>
            <person name="De Carvalho L.P.S."/>
            <person name="Shen B."/>
        </authorList>
    </citation>
    <scope>NUCLEOTIDE SEQUENCE [LARGE SCALE GENOMIC DNA]</scope>
    <source>
        <strain evidence="2 3">NPDC019377</strain>
    </source>
</reference>
<organism evidence="2 3">
    <name type="scientific">Nocardia testacea</name>
    <dbReference type="NCBI Taxonomy" id="248551"/>
    <lineage>
        <taxon>Bacteria</taxon>
        <taxon>Bacillati</taxon>
        <taxon>Actinomycetota</taxon>
        <taxon>Actinomycetes</taxon>
        <taxon>Mycobacteriales</taxon>
        <taxon>Nocardiaceae</taxon>
        <taxon>Nocardia</taxon>
    </lineage>
</organism>
<feature type="region of interest" description="Disordered" evidence="1">
    <location>
        <begin position="1"/>
        <end position="30"/>
    </location>
</feature>
<accession>A0ABW7VTZ4</accession>
<evidence type="ECO:0000256" key="1">
    <source>
        <dbReference type="SAM" id="MobiDB-lite"/>
    </source>
</evidence>